<keyword evidence="4" id="KW-1185">Reference proteome</keyword>
<dbReference type="GO" id="GO:0016810">
    <property type="term" value="F:hydrolase activity, acting on carbon-nitrogen (but not peptide) bonds"/>
    <property type="evidence" value="ECO:0007669"/>
    <property type="project" value="InterPro"/>
</dbReference>
<evidence type="ECO:0000259" key="2">
    <source>
        <dbReference type="Pfam" id="PF07969"/>
    </source>
</evidence>
<dbReference type="SUPFAM" id="SSF51338">
    <property type="entry name" value="Composite domain of metallo-dependent hydrolases"/>
    <property type="match status" value="1"/>
</dbReference>
<dbReference type="Gene3D" id="3.20.20.140">
    <property type="entry name" value="Metal-dependent hydrolases"/>
    <property type="match status" value="1"/>
</dbReference>
<proteinExistence type="predicted"/>
<protein>
    <submittedName>
        <fullName evidence="3">Amidohydrolase</fullName>
    </submittedName>
</protein>
<dbReference type="PANTHER" id="PTHR22642:SF2">
    <property type="entry name" value="PROTEIN LONG AFTER FAR-RED 3"/>
    <property type="match status" value="1"/>
</dbReference>
<comment type="caution">
    <text evidence="3">The sequence shown here is derived from an EMBL/GenBank/DDBJ whole genome shotgun (WGS) entry which is preliminary data.</text>
</comment>
<keyword evidence="3" id="KW-0378">Hydrolase</keyword>
<dbReference type="SUPFAM" id="SSF51556">
    <property type="entry name" value="Metallo-dependent hydrolases"/>
    <property type="match status" value="1"/>
</dbReference>
<evidence type="ECO:0000256" key="1">
    <source>
        <dbReference type="SAM" id="SignalP"/>
    </source>
</evidence>
<dbReference type="PROSITE" id="PS51257">
    <property type="entry name" value="PROKAR_LIPOPROTEIN"/>
    <property type="match status" value="1"/>
</dbReference>
<accession>A0A5C6RG56</accession>
<organism evidence="3 4">
    <name type="scientific">Phaeodactylibacter luteus</name>
    <dbReference type="NCBI Taxonomy" id="1564516"/>
    <lineage>
        <taxon>Bacteria</taxon>
        <taxon>Pseudomonadati</taxon>
        <taxon>Bacteroidota</taxon>
        <taxon>Saprospiria</taxon>
        <taxon>Saprospirales</taxon>
        <taxon>Haliscomenobacteraceae</taxon>
        <taxon>Phaeodactylibacter</taxon>
    </lineage>
</organism>
<dbReference type="AlphaFoldDB" id="A0A5C6RG56"/>
<dbReference type="InterPro" id="IPR032466">
    <property type="entry name" value="Metal_Hydrolase"/>
</dbReference>
<dbReference type="Proteomes" id="UP000321580">
    <property type="component" value="Unassembled WGS sequence"/>
</dbReference>
<evidence type="ECO:0000313" key="4">
    <source>
        <dbReference type="Proteomes" id="UP000321580"/>
    </source>
</evidence>
<dbReference type="RefSeq" id="WP_147169409.1">
    <property type="nucleotide sequence ID" value="NZ_VOOR01000070.1"/>
</dbReference>
<dbReference type="Pfam" id="PF07969">
    <property type="entry name" value="Amidohydro_3"/>
    <property type="match status" value="1"/>
</dbReference>
<dbReference type="Gene3D" id="2.30.40.10">
    <property type="entry name" value="Urease, subunit C, domain 1"/>
    <property type="match status" value="1"/>
</dbReference>
<feature type="signal peptide" evidence="1">
    <location>
        <begin position="1"/>
        <end position="22"/>
    </location>
</feature>
<reference evidence="3 4" key="1">
    <citation type="submission" date="2019-08" db="EMBL/GenBank/DDBJ databases">
        <title>Genome of Phaeodactylibacter luteus.</title>
        <authorList>
            <person name="Bowman J.P."/>
        </authorList>
    </citation>
    <scope>NUCLEOTIDE SEQUENCE [LARGE SCALE GENOMIC DNA]</scope>
    <source>
        <strain evidence="3 4">KCTC 42180</strain>
    </source>
</reference>
<dbReference type="EMBL" id="VOOR01000070">
    <property type="protein sequence ID" value="TXB60645.1"/>
    <property type="molecule type" value="Genomic_DNA"/>
</dbReference>
<feature type="domain" description="Amidohydrolase 3" evidence="2">
    <location>
        <begin position="77"/>
        <end position="566"/>
    </location>
</feature>
<dbReference type="Gene3D" id="3.10.310.70">
    <property type="match status" value="1"/>
</dbReference>
<dbReference type="InterPro" id="IPR011059">
    <property type="entry name" value="Metal-dep_hydrolase_composite"/>
</dbReference>
<sequence>MKKFFWLALLPAVMLSCGSAPELTEQADTIFFNADIYTVDTLNPTAEAIALKGGRILAVGKEADVMAYRGDSTVMEDLNGQFLMPGFIEGHGHFSGLGYSLINLNFLNSKSWEEIVAEVAAAAEGAAPGEWIIGRGWHQEKWSQVPERSVLGYPYHDELSAVSPNNPVMLRHASGHSLFANAKAMELAGVSAETPNPTGGEVVRDSRGEAIGVFEERAMNLINAAYDEYREGLSEEEKAKEWFRAVELAEEECLRKGITSFQDAGTKYFEADRYTQLAEAGELDLRLWSMLRHSYEEMKGNLEGFPILDKGNHFYTCRAIKSEVDGALGAFGAWLLRAYNDKKGFTGQNTTPIPEVKNIASLAMEHGMQMCVHAIGDRANRVVLNIYEEQMKAHPEQAGLRWRIEHAQHLDTTDIPRFRELGVIASMQGIHCTSDAPFVEKRLGEARSRLGAYPWRSLLDEGVIIANGTDAPVEDVDPLASFYASVTRKRADTGLEFFPEQRMTRAEAIHSYTLGNAYAGFEEGFKGSLQPGKAADLVVLSKNLLKCSDEEILEAAVLITMVDGKVKYRAE</sequence>
<dbReference type="OrthoDB" id="9767366at2"/>
<keyword evidence="1" id="KW-0732">Signal</keyword>
<feature type="chain" id="PRO_5022920341" evidence="1">
    <location>
        <begin position="23"/>
        <end position="571"/>
    </location>
</feature>
<dbReference type="CDD" id="cd01300">
    <property type="entry name" value="YtcJ_like"/>
    <property type="match status" value="1"/>
</dbReference>
<dbReference type="PANTHER" id="PTHR22642">
    <property type="entry name" value="IMIDAZOLONEPROPIONASE"/>
    <property type="match status" value="1"/>
</dbReference>
<dbReference type="InterPro" id="IPR033932">
    <property type="entry name" value="YtcJ-like"/>
</dbReference>
<evidence type="ECO:0000313" key="3">
    <source>
        <dbReference type="EMBL" id="TXB60645.1"/>
    </source>
</evidence>
<dbReference type="InterPro" id="IPR013108">
    <property type="entry name" value="Amidohydro_3"/>
</dbReference>
<name>A0A5C6RG56_9BACT</name>
<gene>
    <name evidence="3" type="ORF">FRY97_20065</name>
</gene>